<keyword evidence="2" id="KW-1185">Reference proteome</keyword>
<sequence length="79" mass="8928">MLVFLAVTSEIAGTVKFFDSHVPKVSPADTPSPYFPTFLRNPATADWRLAVVFQIICVLSERRDGDCVRMKSLWRPEIS</sequence>
<evidence type="ECO:0000313" key="2">
    <source>
        <dbReference type="Proteomes" id="UP000343317"/>
    </source>
</evidence>
<organism evidence="1 2">
    <name type="scientific">Pandoraea horticolens</name>
    <dbReference type="NCBI Taxonomy" id="2508298"/>
    <lineage>
        <taxon>Bacteria</taxon>
        <taxon>Pseudomonadati</taxon>
        <taxon>Pseudomonadota</taxon>
        <taxon>Betaproteobacteria</taxon>
        <taxon>Burkholderiales</taxon>
        <taxon>Burkholderiaceae</taxon>
        <taxon>Pandoraea</taxon>
    </lineage>
</organism>
<dbReference type="Proteomes" id="UP000343317">
    <property type="component" value="Unassembled WGS sequence"/>
</dbReference>
<dbReference type="AlphaFoldDB" id="A0A5E4VEM6"/>
<name>A0A5E4VEM6_9BURK</name>
<dbReference type="RefSeq" id="WP_150620845.1">
    <property type="nucleotide sequence ID" value="NZ_CABPSM010000006.1"/>
</dbReference>
<dbReference type="EMBL" id="CABPSM010000006">
    <property type="protein sequence ID" value="VVE10233.1"/>
    <property type="molecule type" value="Genomic_DNA"/>
</dbReference>
<reference evidence="1 2" key="1">
    <citation type="submission" date="2019-08" db="EMBL/GenBank/DDBJ databases">
        <authorList>
            <person name="Peeters C."/>
        </authorList>
    </citation>
    <scope>NUCLEOTIDE SEQUENCE [LARGE SCALE GENOMIC DNA]</scope>
    <source>
        <strain evidence="1 2">LMG 31112</strain>
    </source>
</reference>
<protein>
    <submittedName>
        <fullName evidence="1">Uncharacterized protein</fullName>
    </submittedName>
</protein>
<proteinExistence type="predicted"/>
<evidence type="ECO:0000313" key="1">
    <source>
        <dbReference type="EMBL" id="VVE10233.1"/>
    </source>
</evidence>
<gene>
    <name evidence="1" type="ORF">PHO31112_02589</name>
</gene>
<accession>A0A5E4VEM6</accession>